<proteinExistence type="predicted"/>
<dbReference type="OrthoDB" id="4223158at2759"/>
<keyword evidence="2" id="KW-1185">Reference proteome</keyword>
<dbReference type="AlphaFoldDB" id="A0A0U1LVB6"/>
<protein>
    <submittedName>
        <fullName evidence="1">Uncharacterized protein</fullName>
    </submittedName>
</protein>
<gene>
    <name evidence="1" type="ORF">PISL3812_04360</name>
</gene>
<accession>A0A0U1LVB6</accession>
<organism evidence="1 2">
    <name type="scientific">Talaromyces islandicus</name>
    <name type="common">Penicillium islandicum</name>
    <dbReference type="NCBI Taxonomy" id="28573"/>
    <lineage>
        <taxon>Eukaryota</taxon>
        <taxon>Fungi</taxon>
        <taxon>Dikarya</taxon>
        <taxon>Ascomycota</taxon>
        <taxon>Pezizomycotina</taxon>
        <taxon>Eurotiomycetes</taxon>
        <taxon>Eurotiomycetidae</taxon>
        <taxon>Eurotiales</taxon>
        <taxon>Trichocomaceae</taxon>
        <taxon>Talaromyces</taxon>
        <taxon>Talaromyces sect. Islandici</taxon>
    </lineage>
</organism>
<name>A0A0U1LVB6_TALIS</name>
<reference evidence="1 2" key="1">
    <citation type="submission" date="2015-04" db="EMBL/GenBank/DDBJ databases">
        <authorList>
            <person name="Syromyatnikov M.Y."/>
            <person name="Popov V.N."/>
        </authorList>
    </citation>
    <scope>NUCLEOTIDE SEQUENCE [LARGE SCALE GENOMIC DNA]</scope>
    <source>
        <strain evidence="1">WF-38-12</strain>
    </source>
</reference>
<evidence type="ECO:0000313" key="1">
    <source>
        <dbReference type="EMBL" id="CRG87343.1"/>
    </source>
</evidence>
<dbReference type="Proteomes" id="UP000054383">
    <property type="component" value="Unassembled WGS sequence"/>
</dbReference>
<sequence length="244" mass="27918">MTCKVPPPSLKMLSKATKNGLSDVETSGARHIDRERIHQYACGHSVEKNNCMFPPSHRESAIRVNARNSDLVLYGVRCNFCEEKEVVSWIIMNSLKERIRVMTGGILRMKETEGPDPVEVTWSSESGKRRMIAITFWYPKKGSENGYEEIKVTAYPARKLDGERSHKWEDVHVDMTFESQVVSMQLKVDIRDQLNVFEENWNEFKYPSQPILSTIDLSSNSSHESVEDLFDPVESVGPSSLFQE</sequence>
<dbReference type="EMBL" id="CVMT01000003">
    <property type="protein sequence ID" value="CRG87343.1"/>
    <property type="molecule type" value="Genomic_DNA"/>
</dbReference>
<evidence type="ECO:0000313" key="2">
    <source>
        <dbReference type="Proteomes" id="UP000054383"/>
    </source>
</evidence>